<dbReference type="InterPro" id="IPR006530">
    <property type="entry name" value="YD"/>
</dbReference>
<dbReference type="NCBIfam" id="TIGR03696">
    <property type="entry name" value="Rhs_assc_core"/>
    <property type="match status" value="1"/>
</dbReference>
<dbReference type="InterPro" id="IPR050708">
    <property type="entry name" value="T6SS_VgrG/RHS"/>
</dbReference>
<evidence type="ECO:0000256" key="1">
    <source>
        <dbReference type="ARBA" id="ARBA00022737"/>
    </source>
</evidence>
<proteinExistence type="predicted"/>
<dbReference type="Pfam" id="PF05593">
    <property type="entry name" value="RHS_repeat"/>
    <property type="match status" value="1"/>
</dbReference>
<dbReference type="NCBIfam" id="TIGR01643">
    <property type="entry name" value="YD_repeat_2x"/>
    <property type="match status" value="5"/>
</dbReference>
<protein>
    <submittedName>
        <fullName evidence="3">Rhs family exported protein</fullName>
    </submittedName>
</protein>
<evidence type="ECO:0000313" key="3">
    <source>
        <dbReference type="EMBL" id="ALJ26932.1"/>
    </source>
</evidence>
<feature type="domain" description="Teneurin-like YD-shell" evidence="2">
    <location>
        <begin position="460"/>
        <end position="618"/>
    </location>
</feature>
<dbReference type="InterPro" id="IPR022385">
    <property type="entry name" value="Rhs_assc_core"/>
</dbReference>
<dbReference type="KEGG" id="sacz:AOT14_04870"/>
<dbReference type="Gene3D" id="2.180.10.10">
    <property type="entry name" value="RHS repeat-associated core"/>
    <property type="match status" value="3"/>
</dbReference>
<dbReference type="EMBL" id="CP012900">
    <property type="protein sequence ID" value="ALJ26932.1"/>
    <property type="molecule type" value="Genomic_DNA"/>
</dbReference>
<keyword evidence="4" id="KW-1185">Reference proteome</keyword>
<feature type="domain" description="Teneurin-like YD-shell" evidence="2">
    <location>
        <begin position="756"/>
        <end position="1028"/>
    </location>
</feature>
<dbReference type="PANTHER" id="PTHR32305">
    <property type="match status" value="1"/>
</dbReference>
<accession>A0A0S1AVW3</accession>
<dbReference type="PATRIC" id="fig|128780.6.peg.495"/>
<dbReference type="Pfam" id="PF25023">
    <property type="entry name" value="TEN_YD-shell"/>
    <property type="match status" value="3"/>
</dbReference>
<feature type="domain" description="Teneurin-like YD-shell" evidence="2">
    <location>
        <begin position="18"/>
        <end position="442"/>
    </location>
</feature>
<name>A0A0S1AVW3_9GAMM</name>
<dbReference type="InterPro" id="IPR056823">
    <property type="entry name" value="TEN-like_YD-shell"/>
</dbReference>
<dbReference type="AlphaFoldDB" id="A0A0S1AVW3"/>
<dbReference type="PANTHER" id="PTHR32305:SF15">
    <property type="entry name" value="PROTEIN RHSA-RELATED"/>
    <property type="match status" value="1"/>
</dbReference>
<evidence type="ECO:0000259" key="2">
    <source>
        <dbReference type="Pfam" id="PF25023"/>
    </source>
</evidence>
<dbReference type="Proteomes" id="UP000061010">
    <property type="component" value="Chromosome"/>
</dbReference>
<evidence type="ECO:0000313" key="4">
    <source>
        <dbReference type="Proteomes" id="UP000061010"/>
    </source>
</evidence>
<reference evidence="3 4" key="1">
    <citation type="journal article" date="2015" name="Genome Announc.">
        <title>Complete Genome Sequencing of Stenotrophomonas acidaminiphila ZAC14D2_NAIMI4_2, a Multidrug-Resistant Strain Isolated from Sediments of a Polluted River in Mexico, Uncovers New Antibiotic Resistance Genes and a Novel Class-II Lasso Peptide Biosynthesis Gene Cluster.</title>
        <authorList>
            <person name="Vinuesa P."/>
            <person name="Ochoa-Sanchez L.E."/>
        </authorList>
    </citation>
    <scope>NUCLEOTIDE SEQUENCE [LARGE SCALE GENOMIC DNA]</scope>
    <source>
        <strain evidence="3 4">ZAC14D2_NAIMI4_2</strain>
    </source>
</reference>
<organism evidence="3 4">
    <name type="scientific">Stenotrophomonas acidaminiphila</name>
    <dbReference type="NCBI Taxonomy" id="128780"/>
    <lineage>
        <taxon>Bacteria</taxon>
        <taxon>Pseudomonadati</taxon>
        <taxon>Pseudomonadota</taxon>
        <taxon>Gammaproteobacteria</taxon>
        <taxon>Lysobacterales</taxon>
        <taxon>Lysobacteraceae</taxon>
        <taxon>Stenotrophomonas</taxon>
    </lineage>
</organism>
<gene>
    <name evidence="3" type="ORF">AOT14_04870</name>
</gene>
<keyword evidence="1" id="KW-0677">Repeat</keyword>
<dbReference type="InterPro" id="IPR031325">
    <property type="entry name" value="RHS_repeat"/>
</dbReference>
<sequence>MDVTLVYSTYIHDGQPLLRLSKVIDVSGRELSFIYDANRFLVGIQLSSGQYISYGYGEHQNLIFADYGDGQVKKYIYGESVLASDGDQGLLTGIIHEDGARYSSFFYDVYGRVIKSVLHGEGGPTESTEIDYPSASQSVVRTMNGEVRTYTYNASRQILSVVSNGETESSVYDTTGKGWLKSQTDRNGVKTDYGYNDMFQQTQRIEASNDSMGRKRTIQTDWHATLNVPTERRTLNSANVLVAKTTWIYNARGQILTVTQIDPASGGARTTTSTYCEQADVTAGMCPVAGLVTSTDGPRTDEVDLTTYTYYPEDDGSCHSSPTICPHRKGDLWKLTNALGQVTEILAYDAAGRPLSVKDTNGIVTELTYQPRGWLTSRTVKGATLAEDRSILIDYWANGLVKRMTEEDGSYTDYSYDAAHRLTRIKDSSGNAIQYTLDNAGNRTGEATRDPNGGLARSVSRVYDLLGRLQSQVDAYSHATDYIYDGNGNVTTEIDARGRVTKNTYDPLNRLAQAIQDMGGGAATTKFQYDAQNQLTRVTDPKGLHTDYTYNGLGDLTQLSSPDTGVTGYTYDSGGNRKTHTDARGVTAVYEYDGLNRLTEIAYPNASLNVGYQYDTVNSICASDESYAQGRLTRITDASGMTQYCYNRFGELTRKMQMTGSQVFEVRYHYDAAGRLAGQTYPDGTVLDAVLDGEGRVVELGIVPSGGGRQVVLTGVTYAPFGPSTGWTYGNGRNVMRSLNQNYQPQAIHDADTGGLSLWFEFDAMGNLARLKDAAQSSTLAQYSYDALDRLEHVKDGPTGTPIETFGYDATGNRTSVLRAGVITAYAYPASSHRLSSVGGMARSYDAAGNTTGLSSGAGYAYNDAGRLTLATHGSVVEASYGYNGKGEQVRRTQGTDTTYYVYDEAGRMLGEYGNAGGMQQQVIWFGNMPVGVLHRSGAGHALHYIEPDHLGTPRVIIDGIRNVPIWTWSITGEAFGSTPPDEDPDNDGVAFAFDLRYPGQRYDNTTGLNYNYFRDYDPSTGRYVQSDPIGLMGGINTYGYVVGNPLLNSDPRGLVTWRGYAHGAGFGHAVIAAARYNFHLVSDCVNGRQASVDIDASFFGGGLGAPITYTISQVSLDDGKSEIDPYALTGSASMKGAGLAAGGGVAYSGFQLGAGKSPGAWGGQGGWDATLYWYPIGNSKMDGSPKWVSCGACGSK</sequence>